<name>A0ABT1FQK7_9BACT</name>
<evidence type="ECO:0000313" key="2">
    <source>
        <dbReference type="Proteomes" id="UP001204772"/>
    </source>
</evidence>
<protein>
    <recommendedName>
        <fullName evidence="3">Lipoprotein</fullName>
    </recommendedName>
</protein>
<evidence type="ECO:0008006" key="3">
    <source>
        <dbReference type="Google" id="ProtNLM"/>
    </source>
</evidence>
<organism evidence="1 2">
    <name type="scientific">Runella salmonicolor</name>
    <dbReference type="NCBI Taxonomy" id="2950278"/>
    <lineage>
        <taxon>Bacteria</taxon>
        <taxon>Pseudomonadati</taxon>
        <taxon>Bacteroidota</taxon>
        <taxon>Cytophagia</taxon>
        <taxon>Cytophagales</taxon>
        <taxon>Spirosomataceae</taxon>
        <taxon>Runella</taxon>
    </lineage>
</organism>
<comment type="caution">
    <text evidence="1">The sequence shown here is derived from an EMBL/GenBank/DDBJ whole genome shotgun (WGS) entry which is preliminary data.</text>
</comment>
<sequence>MFKKHNLWFFFLLFFLGLCQGCRQKNHEPTPDDAAFFPLQVGDYWVYQVTQEKHLAVNSSLKSSYQFQKKIRSSLVQNGQLYYLVEESTRQTEQSAWKLTGIHTVYGSLSEVVSQENNVSVIELVFPILLTTSWNPNLYNTNPEAALQYQNQGQPYAVGPRAFDHTISVVGANDSTLVNQSKYLRVYAPNIGLVYREDVAVAFCQSSSDCIGKGIIASGTTFKWALIASNRLLNTAK</sequence>
<evidence type="ECO:0000313" key="1">
    <source>
        <dbReference type="EMBL" id="MCP1384042.1"/>
    </source>
</evidence>
<reference evidence="1 2" key="1">
    <citation type="submission" date="2022-06" db="EMBL/GenBank/DDBJ databases">
        <title>Runella sp. S5 genome sequencing.</title>
        <authorList>
            <person name="Park S."/>
        </authorList>
    </citation>
    <scope>NUCLEOTIDE SEQUENCE [LARGE SCALE GENOMIC DNA]</scope>
    <source>
        <strain evidence="1 2">S5</strain>
    </source>
</reference>
<gene>
    <name evidence="1" type="ORF">NCI00_16465</name>
</gene>
<dbReference type="EMBL" id="JAMZEL010000006">
    <property type="protein sequence ID" value="MCP1384042.1"/>
    <property type="molecule type" value="Genomic_DNA"/>
</dbReference>
<dbReference type="Proteomes" id="UP001204772">
    <property type="component" value="Unassembled WGS sequence"/>
</dbReference>
<keyword evidence="2" id="KW-1185">Reference proteome</keyword>
<proteinExistence type="predicted"/>
<dbReference type="RefSeq" id="WP_253529276.1">
    <property type="nucleotide sequence ID" value="NZ_JAMZEL010000006.1"/>
</dbReference>
<accession>A0ABT1FQK7</accession>